<organism evidence="1">
    <name type="scientific">Siphoviridae sp. ctCfI1</name>
    <dbReference type="NCBI Taxonomy" id="2827809"/>
    <lineage>
        <taxon>Viruses</taxon>
        <taxon>Duplodnaviria</taxon>
        <taxon>Heunggongvirae</taxon>
        <taxon>Uroviricota</taxon>
        <taxon>Caudoviricetes</taxon>
    </lineage>
</organism>
<name>A0A8S5SRE4_9CAUD</name>
<accession>A0A8S5SRE4</accession>
<proteinExistence type="predicted"/>
<reference evidence="1" key="1">
    <citation type="journal article" date="2021" name="Proc. Natl. Acad. Sci. U.S.A.">
        <title>A Catalog of Tens of Thousands of Viruses from Human Metagenomes Reveals Hidden Associations with Chronic Diseases.</title>
        <authorList>
            <person name="Tisza M.J."/>
            <person name="Buck C.B."/>
        </authorList>
    </citation>
    <scope>NUCLEOTIDE SEQUENCE</scope>
    <source>
        <strain evidence="1">CtCfI1</strain>
    </source>
</reference>
<dbReference type="EMBL" id="BK032657">
    <property type="protein sequence ID" value="DAF53569.1"/>
    <property type="molecule type" value="Genomic_DNA"/>
</dbReference>
<evidence type="ECO:0000313" key="1">
    <source>
        <dbReference type="EMBL" id="DAF53569.1"/>
    </source>
</evidence>
<sequence>MKSNEIVSILKSLVENLAKWVQFTALRLQSTAFR</sequence>
<protein>
    <submittedName>
        <fullName evidence="1">Uncharacterized protein</fullName>
    </submittedName>
</protein>